<dbReference type="Gene3D" id="3.90.79.10">
    <property type="entry name" value="Nucleoside Triphosphate Pyrophosphohydrolase"/>
    <property type="match status" value="1"/>
</dbReference>
<dbReference type="PROSITE" id="PS51462">
    <property type="entry name" value="NUDIX"/>
    <property type="match status" value="1"/>
</dbReference>
<evidence type="ECO:0000256" key="9">
    <source>
        <dbReference type="ARBA" id="ARBA00023204"/>
    </source>
</evidence>
<dbReference type="GO" id="GO:0044715">
    <property type="term" value="F:8-oxo-dGDP phosphatase activity"/>
    <property type="evidence" value="ECO:0007669"/>
    <property type="project" value="TreeGrafter"/>
</dbReference>
<evidence type="ECO:0000256" key="5">
    <source>
        <dbReference type="ARBA" id="ARBA00022723"/>
    </source>
</evidence>
<keyword evidence="9" id="KW-0234">DNA repair</keyword>
<dbReference type="AlphaFoldDB" id="A0A3N6PJV0"/>
<keyword evidence="5" id="KW-0479">Metal-binding</keyword>
<evidence type="ECO:0000256" key="8">
    <source>
        <dbReference type="ARBA" id="ARBA00022842"/>
    </source>
</evidence>
<gene>
    <name evidence="13" type="ORF">D5R40_03330</name>
</gene>
<keyword evidence="8" id="KW-0460">Magnesium</keyword>
<keyword evidence="14" id="KW-1185">Reference proteome</keyword>
<dbReference type="EC" id="3.6.1.55" evidence="11"/>
<keyword evidence="7" id="KW-0378">Hydrolase</keyword>
<dbReference type="PANTHER" id="PTHR47707">
    <property type="entry name" value="8-OXO-DGTP DIPHOSPHATASE"/>
    <property type="match status" value="1"/>
</dbReference>
<dbReference type="GO" id="GO:0044716">
    <property type="term" value="F:8-oxo-GDP phosphatase activity"/>
    <property type="evidence" value="ECO:0007669"/>
    <property type="project" value="TreeGrafter"/>
</dbReference>
<comment type="cofactor">
    <cofactor evidence="1">
        <name>Mg(2+)</name>
        <dbReference type="ChEBI" id="CHEBI:18420"/>
    </cofactor>
</comment>
<organism evidence="13 14">
    <name type="scientific">Okeania hirsuta</name>
    <dbReference type="NCBI Taxonomy" id="1458930"/>
    <lineage>
        <taxon>Bacteria</taxon>
        <taxon>Bacillati</taxon>
        <taxon>Cyanobacteriota</taxon>
        <taxon>Cyanophyceae</taxon>
        <taxon>Oscillatoriophycideae</taxon>
        <taxon>Oscillatoriales</taxon>
        <taxon>Microcoleaceae</taxon>
        <taxon>Okeania</taxon>
    </lineage>
</organism>
<dbReference type="GO" id="GO:0008413">
    <property type="term" value="F:8-oxo-7,8-dihydroguanosine triphosphate pyrophosphatase activity"/>
    <property type="evidence" value="ECO:0007669"/>
    <property type="project" value="TreeGrafter"/>
</dbReference>
<evidence type="ECO:0000256" key="6">
    <source>
        <dbReference type="ARBA" id="ARBA00022763"/>
    </source>
</evidence>
<evidence type="ECO:0000256" key="3">
    <source>
        <dbReference type="ARBA" id="ARBA00022457"/>
    </source>
</evidence>
<evidence type="ECO:0000259" key="12">
    <source>
        <dbReference type="PROSITE" id="PS51462"/>
    </source>
</evidence>
<evidence type="ECO:0000256" key="2">
    <source>
        <dbReference type="ARBA" id="ARBA00005582"/>
    </source>
</evidence>
<keyword evidence="6" id="KW-0227">DNA damage</keyword>
<proteinExistence type="inferred from homology"/>
<sequence length="137" mass="16424">MNKLQGCVIILFNSSQQILLVLRDNKDSIPFPNTWNLLGGFIENGELPEQCICREIREEIEIELTDINFFQKYNIYDREHYVFWKQIDLDLKQIQLNEGQRLAYFTKDELDQNQLAFQCNKILNDFFVQVLWPKFGR</sequence>
<comment type="catalytic activity">
    <reaction evidence="10">
        <text>8-oxo-dGTP + H2O = 8-oxo-dGMP + diphosphate + H(+)</text>
        <dbReference type="Rhea" id="RHEA:31575"/>
        <dbReference type="ChEBI" id="CHEBI:15377"/>
        <dbReference type="ChEBI" id="CHEBI:15378"/>
        <dbReference type="ChEBI" id="CHEBI:33019"/>
        <dbReference type="ChEBI" id="CHEBI:63224"/>
        <dbReference type="ChEBI" id="CHEBI:77896"/>
        <dbReference type="EC" id="3.6.1.55"/>
    </reaction>
</comment>
<evidence type="ECO:0000256" key="1">
    <source>
        <dbReference type="ARBA" id="ARBA00001946"/>
    </source>
</evidence>
<dbReference type="SUPFAM" id="SSF55811">
    <property type="entry name" value="Nudix"/>
    <property type="match status" value="1"/>
</dbReference>
<accession>A0A3N6PJV0</accession>
<dbReference type="Pfam" id="PF00293">
    <property type="entry name" value="NUDIX"/>
    <property type="match status" value="1"/>
</dbReference>
<dbReference type="GO" id="GO:0006281">
    <property type="term" value="P:DNA repair"/>
    <property type="evidence" value="ECO:0007669"/>
    <property type="project" value="UniProtKB-KW"/>
</dbReference>
<evidence type="ECO:0000256" key="11">
    <source>
        <dbReference type="ARBA" id="ARBA00038905"/>
    </source>
</evidence>
<evidence type="ECO:0000313" key="13">
    <source>
        <dbReference type="EMBL" id="RQH54561.1"/>
    </source>
</evidence>
<evidence type="ECO:0000256" key="7">
    <source>
        <dbReference type="ARBA" id="ARBA00022801"/>
    </source>
</evidence>
<reference evidence="13 14" key="1">
    <citation type="journal article" date="2018" name="ACS Chem. Biol.">
        <title>Ketoreductase domain dysfunction expands chemodiversity: malyngamide biosynthesis in the cyanobacterium Okeania hirsuta.</title>
        <authorList>
            <person name="Moss N.A."/>
            <person name="Leao T."/>
            <person name="Rankin M."/>
            <person name="McCullough T.M."/>
            <person name="Qu P."/>
            <person name="Korobeynikov A."/>
            <person name="Smith J.L."/>
            <person name="Gerwick L."/>
            <person name="Gerwick W.H."/>
        </authorList>
    </citation>
    <scope>NUCLEOTIDE SEQUENCE [LARGE SCALE GENOMIC DNA]</scope>
    <source>
        <strain evidence="13 14">PAB10Feb10-1</strain>
    </source>
</reference>
<keyword evidence="4" id="KW-0235">DNA replication</keyword>
<comment type="caution">
    <text evidence="13">The sequence shown here is derived from an EMBL/GenBank/DDBJ whole genome shotgun (WGS) entry which is preliminary data.</text>
</comment>
<dbReference type="OrthoDB" id="9131041at2"/>
<protein>
    <recommendedName>
        <fullName evidence="11">8-oxo-dGTP diphosphatase</fullName>
        <ecNumber evidence="11">3.6.1.55</ecNumber>
    </recommendedName>
</protein>
<dbReference type="PANTHER" id="PTHR47707:SF1">
    <property type="entry name" value="NUDIX HYDROLASE FAMILY PROTEIN"/>
    <property type="match status" value="1"/>
</dbReference>
<dbReference type="InterPro" id="IPR047127">
    <property type="entry name" value="MutT-like"/>
</dbReference>
<dbReference type="InterPro" id="IPR000086">
    <property type="entry name" value="NUDIX_hydrolase_dom"/>
</dbReference>
<keyword evidence="3" id="KW-0515">Mutator protein</keyword>
<dbReference type="RefSeq" id="WP_124154226.1">
    <property type="nucleotide sequence ID" value="NZ_CAWOLW010000002.1"/>
</dbReference>
<dbReference type="GO" id="GO:0046872">
    <property type="term" value="F:metal ion binding"/>
    <property type="evidence" value="ECO:0007669"/>
    <property type="project" value="UniProtKB-KW"/>
</dbReference>
<evidence type="ECO:0000256" key="4">
    <source>
        <dbReference type="ARBA" id="ARBA00022705"/>
    </source>
</evidence>
<feature type="domain" description="Nudix hydrolase" evidence="12">
    <location>
        <begin position="2"/>
        <end position="128"/>
    </location>
</feature>
<evidence type="ECO:0000256" key="10">
    <source>
        <dbReference type="ARBA" id="ARBA00035861"/>
    </source>
</evidence>
<dbReference type="InterPro" id="IPR015797">
    <property type="entry name" value="NUDIX_hydrolase-like_dom_sf"/>
</dbReference>
<name>A0A3N6PJV0_9CYAN</name>
<dbReference type="EMBL" id="RCBY01000010">
    <property type="protein sequence ID" value="RQH54561.1"/>
    <property type="molecule type" value="Genomic_DNA"/>
</dbReference>
<dbReference type="Proteomes" id="UP000269154">
    <property type="component" value="Unassembled WGS sequence"/>
</dbReference>
<comment type="similarity">
    <text evidence="2">Belongs to the Nudix hydrolase family.</text>
</comment>
<evidence type="ECO:0000313" key="14">
    <source>
        <dbReference type="Proteomes" id="UP000269154"/>
    </source>
</evidence>
<dbReference type="GO" id="GO:0035539">
    <property type="term" value="F:8-oxo-7,8-dihydrodeoxyguanosine triphosphate pyrophosphatase activity"/>
    <property type="evidence" value="ECO:0007669"/>
    <property type="project" value="UniProtKB-EC"/>
</dbReference>
<dbReference type="GO" id="GO:0006260">
    <property type="term" value="P:DNA replication"/>
    <property type="evidence" value="ECO:0007669"/>
    <property type="project" value="UniProtKB-KW"/>
</dbReference>